<gene>
    <name evidence="1" type="ORF">SBU_000091</name>
</gene>
<organism evidence="1 2">
    <name type="scientific">Candidatus Syntropharchaeum butanivorans</name>
    <dbReference type="NCBI Taxonomy" id="1839936"/>
    <lineage>
        <taxon>Archaea</taxon>
        <taxon>Methanobacteriati</taxon>
        <taxon>Methanobacteriota</taxon>
        <taxon>Stenosarchaea group</taxon>
        <taxon>Methanomicrobia</taxon>
        <taxon>Methanosarcinales</taxon>
        <taxon>ANME-2 cluster</taxon>
        <taxon>Candidatus Syntropharchaeum</taxon>
    </lineage>
</organism>
<dbReference type="AlphaFoldDB" id="A0A1F2P6G4"/>
<evidence type="ECO:0000313" key="1">
    <source>
        <dbReference type="EMBL" id="OFV66798.1"/>
    </source>
</evidence>
<keyword evidence="2" id="KW-1185">Reference proteome</keyword>
<dbReference type="EMBL" id="LYOR01000001">
    <property type="protein sequence ID" value="OFV66798.1"/>
    <property type="molecule type" value="Genomic_DNA"/>
</dbReference>
<dbReference type="STRING" id="1839936.SBU_000091"/>
<sequence length="34" mass="4199">MYARSNLTPRSWIRRFKVSCMAIKAWRHSEFKKL</sequence>
<dbReference type="Proteomes" id="UP000185779">
    <property type="component" value="Unassembled WGS sequence"/>
</dbReference>
<comment type="caution">
    <text evidence="1">The sequence shown here is derived from an EMBL/GenBank/DDBJ whole genome shotgun (WGS) entry which is preliminary data.</text>
</comment>
<accession>A0A1F2P6G4</accession>
<proteinExistence type="predicted"/>
<reference evidence="1" key="1">
    <citation type="submission" date="2016-05" db="EMBL/GenBank/DDBJ databases">
        <title>Microbial consortia oxidize butane by reversing methanogenesis.</title>
        <authorList>
            <person name="Laso-Perez R."/>
            <person name="Richter M."/>
            <person name="Wegener G."/>
            <person name="Musat F."/>
        </authorList>
    </citation>
    <scope>NUCLEOTIDE SEQUENCE [LARGE SCALE GENOMIC DNA]</scope>
    <source>
        <strain evidence="1">BOX1</strain>
    </source>
</reference>
<name>A0A1F2P6G4_9EURY</name>
<protein>
    <submittedName>
        <fullName evidence="1">Uncharacterized protein</fullName>
    </submittedName>
</protein>
<evidence type="ECO:0000313" key="2">
    <source>
        <dbReference type="Proteomes" id="UP000185779"/>
    </source>
</evidence>